<dbReference type="PANTHER" id="PTHR10357">
    <property type="entry name" value="ALPHA-AMYLASE FAMILY MEMBER"/>
    <property type="match status" value="1"/>
</dbReference>
<dbReference type="Gene3D" id="3.20.20.80">
    <property type="entry name" value="Glycosidases"/>
    <property type="match status" value="1"/>
</dbReference>
<name>A0ABS9A3M7_9GAMM</name>
<dbReference type="SMART" id="SM00642">
    <property type="entry name" value="Aamy"/>
    <property type="match status" value="1"/>
</dbReference>
<dbReference type="InterPro" id="IPR013780">
    <property type="entry name" value="Glyco_hydro_b"/>
</dbReference>
<dbReference type="Pfam" id="PF00128">
    <property type="entry name" value="Alpha-amylase"/>
    <property type="match status" value="1"/>
</dbReference>
<dbReference type="CDD" id="cd11330">
    <property type="entry name" value="AmyAc_OligoGlu"/>
    <property type="match status" value="1"/>
</dbReference>
<evidence type="ECO:0000259" key="2">
    <source>
        <dbReference type="SMART" id="SM00642"/>
    </source>
</evidence>
<dbReference type="Gene3D" id="2.60.40.1180">
    <property type="entry name" value="Golgi alpha-mannosidase II"/>
    <property type="match status" value="1"/>
</dbReference>
<protein>
    <submittedName>
        <fullName evidence="3">DUF3459 domain-containing protein</fullName>
    </submittedName>
</protein>
<feature type="domain" description="Glycosyl hydrolase family 13 catalytic" evidence="2">
    <location>
        <begin position="22"/>
        <end position="409"/>
    </location>
</feature>
<gene>
    <name evidence="3" type="ORF">HOP53_09880</name>
</gene>
<dbReference type="Proteomes" id="UP001320168">
    <property type="component" value="Unassembled WGS sequence"/>
</dbReference>
<dbReference type="PANTHER" id="PTHR10357:SF179">
    <property type="entry name" value="NEUTRAL AND BASIC AMINO ACID TRANSPORT PROTEIN RBAT"/>
    <property type="match status" value="1"/>
</dbReference>
<dbReference type="RefSeq" id="WP_234269872.1">
    <property type="nucleotide sequence ID" value="NZ_JABFTX010000002.1"/>
</dbReference>
<evidence type="ECO:0000313" key="3">
    <source>
        <dbReference type="EMBL" id="MCE8003142.1"/>
    </source>
</evidence>
<proteinExistence type="inferred from homology"/>
<comment type="similarity">
    <text evidence="1">Belongs to the glycosyl hydrolase 13 family.</text>
</comment>
<dbReference type="InterPro" id="IPR017853">
    <property type="entry name" value="GH"/>
</dbReference>
<evidence type="ECO:0000313" key="4">
    <source>
        <dbReference type="Proteomes" id="UP001320168"/>
    </source>
</evidence>
<comment type="caution">
    <text evidence="3">The sequence shown here is derived from an EMBL/GenBank/DDBJ whole genome shotgun (WGS) entry which is preliminary data.</text>
</comment>
<dbReference type="InterPro" id="IPR045857">
    <property type="entry name" value="O16G_dom_2"/>
</dbReference>
<dbReference type="EMBL" id="JABFTX010000002">
    <property type="protein sequence ID" value="MCE8003142.1"/>
    <property type="molecule type" value="Genomic_DNA"/>
</dbReference>
<dbReference type="SUPFAM" id="SSF51445">
    <property type="entry name" value="(Trans)glycosidases"/>
    <property type="match status" value="1"/>
</dbReference>
<dbReference type="Gene3D" id="3.90.400.10">
    <property type="entry name" value="Oligo-1,6-glucosidase, Domain 2"/>
    <property type="match status" value="1"/>
</dbReference>
<keyword evidence="4" id="KW-1185">Reference proteome</keyword>
<reference evidence="3 4" key="1">
    <citation type="journal article" date="2021" name="Front. Microbiol.">
        <title>Aerobic Denitrification and Heterotrophic Sulfur Oxidation in the Genus Halomonas Revealed by Six Novel Species Characterizations and Genome-Based Analysis.</title>
        <authorList>
            <person name="Wang L."/>
            <person name="Shao Z."/>
        </authorList>
    </citation>
    <scope>NUCLEOTIDE SEQUENCE [LARGE SCALE GENOMIC DNA]</scope>
    <source>
        <strain evidence="3 4">MCCC 1A11081</strain>
    </source>
</reference>
<organism evidence="3 4">
    <name type="scientific">Billgrantia ethanolica</name>
    <dbReference type="NCBI Taxonomy" id="2733486"/>
    <lineage>
        <taxon>Bacteria</taxon>
        <taxon>Pseudomonadati</taxon>
        <taxon>Pseudomonadota</taxon>
        <taxon>Gammaproteobacteria</taxon>
        <taxon>Oceanospirillales</taxon>
        <taxon>Halomonadaceae</taxon>
        <taxon>Billgrantia</taxon>
    </lineage>
</organism>
<accession>A0ABS9A3M7</accession>
<sequence>MNTQHIFGRQGQDWWRGAVIYQIYPRSFMDSNGDGIGDLPGIIDKLDYIASLNVDAIWISPFFTSPMKDFGYDVADYRGVDPIFGTLDDFDRLVEAAHARGLKVTIDQVLSHTSDLHPWFAESRTNRDNPKADWYVWADAKADGSPPTNWQSVFGGSAWQWDTRRCQYYLHNFLVSQPDLNFRNPQVVDAILDEVRFWLDRGVDGFRLDAINFCTHGELVDNPPRSSSAEGFLGVRPDNPYGYQLHLHDKTQPENLAFLEKLRALLDEYPGSTSVGEVGDDDSLNVMAAYTQGGKRLHMAYSFDLLGERHDPEFLHHTLTAMEAKIGDGWPCWALGNHDVPRLATRWKAQDDPTRLRLYLAFLLTQRGSVCLYQGEELGLPEAELTLEQLVDPAGITFWPAYKGRDGCRTPHPWCADTRHGDFSQGEPWLPVPETHLGLAMGHQDLAPDSLLNAYRAFLAFRREHVALKKGEVRYHPVRDEVLCLERHHPAREPNERLLVALNFSDAPRTLPAPRQARPLDDAPALVNGVWADGKVRLPPCGIAIACCPAQEEITWDV</sequence>
<dbReference type="InterPro" id="IPR006047">
    <property type="entry name" value="GH13_cat_dom"/>
</dbReference>
<evidence type="ECO:0000256" key="1">
    <source>
        <dbReference type="ARBA" id="ARBA00008061"/>
    </source>
</evidence>